<dbReference type="NCBIfam" id="TIGR00879">
    <property type="entry name" value="SP"/>
    <property type="match status" value="1"/>
</dbReference>
<feature type="transmembrane region" description="Helical" evidence="8">
    <location>
        <begin position="94"/>
        <end position="112"/>
    </location>
</feature>
<sequence>MKLPSGLQYFNTRLAVACSLIAISSLNYGFDNQGFSTTEAMDAFDRRFGEFDAATQTYALDPSWLSFDGQGSSLTDSSGVFIGSIISSRFGRRWCMFCMSGYALITATIAVTSQTRDQILAARILNYVYVGMELAVVPTFQSEIVPAPVRGLVVGTYQFSIILGGLIINSICKRTSEIQNDRAWRIPLGLYYIVPSIILCSIWFIPESPRWLLHRGRTDEAKRSLYLLRDGCFSGEQIEAEFHELKAVLESETESGTWADLVQGVDLKRTALVVMVNFFQQATGQAFASQYGTVYIKQLGTVNPFAMSVVLAVINLASMSVTLAWTDRVGPRPMLLVSSAVMAVGMLTMGGLGTATPLTIPMKKGIVAMYVVLAVGFSLGWGPQAYVVATELPALRLRDKTLQLGFIVNVVSNFVVNFTIPYLVDAQYADLGSKVGFIFGSLCVCAFVTTYLFVPECRGKTLEEIDVMFNSGVKLSKFGSTDASLLSARPQSSKNAETEIEVLVEKQGEFAGV</sequence>
<dbReference type="InterPro" id="IPR003663">
    <property type="entry name" value="Sugar/inositol_transpt"/>
</dbReference>
<feature type="transmembrane region" description="Helical" evidence="8">
    <location>
        <begin position="435"/>
        <end position="454"/>
    </location>
</feature>
<dbReference type="PANTHER" id="PTHR48022:SF10">
    <property type="entry name" value="MAJOR FACILITATOR SUPERFAMILY (MFS) PROFILE DOMAIN-CONTAINING PROTEIN"/>
    <property type="match status" value="1"/>
</dbReference>
<dbReference type="VEuPathDB" id="FungiDB:ASPCADRAFT_162920"/>
<dbReference type="Gene3D" id="1.20.1250.20">
    <property type="entry name" value="MFS general substrate transporter like domains"/>
    <property type="match status" value="1"/>
</dbReference>
<evidence type="ECO:0000313" key="11">
    <source>
        <dbReference type="Proteomes" id="UP000188318"/>
    </source>
</evidence>
<dbReference type="Proteomes" id="UP000188318">
    <property type="component" value="Unassembled WGS sequence"/>
</dbReference>
<organism evidence="10 11">
    <name type="scientific">Aspergillus carbonarius (strain ITEM 5010)</name>
    <dbReference type="NCBI Taxonomy" id="602072"/>
    <lineage>
        <taxon>Eukaryota</taxon>
        <taxon>Fungi</taxon>
        <taxon>Dikarya</taxon>
        <taxon>Ascomycota</taxon>
        <taxon>Pezizomycotina</taxon>
        <taxon>Eurotiomycetes</taxon>
        <taxon>Eurotiomycetidae</taxon>
        <taxon>Eurotiales</taxon>
        <taxon>Aspergillaceae</taxon>
        <taxon>Aspergillus</taxon>
        <taxon>Aspergillus subgen. Circumdati</taxon>
    </lineage>
</organism>
<dbReference type="OMA" id="FGRRWCM"/>
<feature type="transmembrane region" description="Helical" evidence="8">
    <location>
        <begin position="152"/>
        <end position="172"/>
    </location>
</feature>
<feature type="transmembrane region" description="Helical" evidence="8">
    <location>
        <begin position="333"/>
        <end position="355"/>
    </location>
</feature>
<reference evidence="11" key="1">
    <citation type="journal article" date="2017" name="Genome Biol.">
        <title>Comparative genomics reveals high biological diversity and specific adaptations in the industrially and medically important fungal genus Aspergillus.</title>
        <authorList>
            <person name="de Vries R.P."/>
            <person name="Riley R."/>
            <person name="Wiebenga A."/>
            <person name="Aguilar-Osorio G."/>
            <person name="Amillis S."/>
            <person name="Uchima C.A."/>
            <person name="Anderluh G."/>
            <person name="Asadollahi M."/>
            <person name="Askin M."/>
            <person name="Barry K."/>
            <person name="Battaglia E."/>
            <person name="Bayram O."/>
            <person name="Benocci T."/>
            <person name="Braus-Stromeyer S.A."/>
            <person name="Caldana C."/>
            <person name="Canovas D."/>
            <person name="Cerqueira G.C."/>
            <person name="Chen F."/>
            <person name="Chen W."/>
            <person name="Choi C."/>
            <person name="Clum A."/>
            <person name="Dos Santos R.A."/>
            <person name="Damasio A.R."/>
            <person name="Diallinas G."/>
            <person name="Emri T."/>
            <person name="Fekete E."/>
            <person name="Flipphi M."/>
            <person name="Freyberg S."/>
            <person name="Gallo A."/>
            <person name="Gournas C."/>
            <person name="Habgood R."/>
            <person name="Hainaut M."/>
            <person name="Harispe M.L."/>
            <person name="Henrissat B."/>
            <person name="Hilden K.S."/>
            <person name="Hope R."/>
            <person name="Hossain A."/>
            <person name="Karabika E."/>
            <person name="Karaffa L."/>
            <person name="Karanyi Z."/>
            <person name="Krasevec N."/>
            <person name="Kuo A."/>
            <person name="Kusch H."/>
            <person name="LaButti K."/>
            <person name="Lagendijk E.L."/>
            <person name="Lapidus A."/>
            <person name="Levasseur A."/>
            <person name="Lindquist E."/>
            <person name="Lipzen A."/>
            <person name="Logrieco A.F."/>
            <person name="MacCabe A."/>
            <person name="Maekelae M.R."/>
            <person name="Malavazi I."/>
            <person name="Melin P."/>
            <person name="Meyer V."/>
            <person name="Mielnichuk N."/>
            <person name="Miskei M."/>
            <person name="Molnar A.P."/>
            <person name="Mule G."/>
            <person name="Ngan C.Y."/>
            <person name="Orejas M."/>
            <person name="Orosz E."/>
            <person name="Ouedraogo J.P."/>
            <person name="Overkamp K.M."/>
            <person name="Park H.-S."/>
            <person name="Perrone G."/>
            <person name="Piumi F."/>
            <person name="Punt P.J."/>
            <person name="Ram A.F."/>
            <person name="Ramon A."/>
            <person name="Rauscher S."/>
            <person name="Record E."/>
            <person name="Riano-Pachon D.M."/>
            <person name="Robert V."/>
            <person name="Roehrig J."/>
            <person name="Ruller R."/>
            <person name="Salamov A."/>
            <person name="Salih N.S."/>
            <person name="Samson R.A."/>
            <person name="Sandor E."/>
            <person name="Sanguinetti M."/>
            <person name="Schuetze T."/>
            <person name="Sepcic K."/>
            <person name="Shelest E."/>
            <person name="Sherlock G."/>
            <person name="Sophianopoulou V."/>
            <person name="Squina F.M."/>
            <person name="Sun H."/>
            <person name="Susca A."/>
            <person name="Todd R.B."/>
            <person name="Tsang A."/>
            <person name="Unkles S.E."/>
            <person name="van de Wiele N."/>
            <person name="van Rossen-Uffink D."/>
            <person name="Oliveira J.V."/>
            <person name="Vesth T.C."/>
            <person name="Visser J."/>
            <person name="Yu J.-H."/>
            <person name="Zhou M."/>
            <person name="Andersen M.R."/>
            <person name="Archer D.B."/>
            <person name="Baker S.E."/>
            <person name="Benoit I."/>
            <person name="Brakhage A.A."/>
            <person name="Braus G.H."/>
            <person name="Fischer R."/>
            <person name="Frisvad J.C."/>
            <person name="Goldman G.H."/>
            <person name="Houbraken J."/>
            <person name="Oakley B."/>
            <person name="Pocsi I."/>
            <person name="Scazzocchio C."/>
            <person name="Seiboth B."/>
            <person name="vanKuyk P.A."/>
            <person name="Wortman J."/>
            <person name="Dyer P.S."/>
            <person name="Grigoriev I.V."/>
        </authorList>
    </citation>
    <scope>NUCLEOTIDE SEQUENCE [LARGE SCALE GENOMIC DNA]</scope>
    <source>
        <strain evidence="11">ITEM 5010</strain>
    </source>
</reference>
<evidence type="ECO:0000256" key="2">
    <source>
        <dbReference type="ARBA" id="ARBA00010992"/>
    </source>
</evidence>
<dbReference type="GO" id="GO:0016020">
    <property type="term" value="C:membrane"/>
    <property type="evidence" value="ECO:0007669"/>
    <property type="project" value="UniProtKB-SubCell"/>
</dbReference>
<dbReference type="STRING" id="602072.A0A1R3RWZ7"/>
<feature type="transmembrane region" description="Helical" evidence="8">
    <location>
        <begin position="401"/>
        <end position="423"/>
    </location>
</feature>
<dbReference type="InterPro" id="IPR020846">
    <property type="entry name" value="MFS_dom"/>
</dbReference>
<keyword evidence="3 7" id="KW-0813">Transport</keyword>
<evidence type="ECO:0000259" key="9">
    <source>
        <dbReference type="PROSITE" id="PS50850"/>
    </source>
</evidence>
<dbReference type="FunFam" id="1.20.1250.20:FF:000078">
    <property type="entry name" value="MFS maltose transporter, putative"/>
    <property type="match status" value="1"/>
</dbReference>
<name>A0A1R3RWZ7_ASPC5</name>
<gene>
    <name evidence="10" type="ORF">ASPCADRAFT_162920</name>
</gene>
<dbReference type="InterPro" id="IPR050360">
    <property type="entry name" value="MFS_Sugar_Transporters"/>
</dbReference>
<feature type="transmembrane region" description="Helical" evidence="8">
    <location>
        <begin position="124"/>
        <end position="140"/>
    </location>
</feature>
<evidence type="ECO:0000256" key="5">
    <source>
        <dbReference type="ARBA" id="ARBA00022989"/>
    </source>
</evidence>
<keyword evidence="4 8" id="KW-0812">Transmembrane</keyword>
<proteinExistence type="inferred from homology"/>
<dbReference type="Pfam" id="PF00083">
    <property type="entry name" value="Sugar_tr"/>
    <property type="match status" value="1"/>
</dbReference>
<evidence type="ECO:0000256" key="4">
    <source>
        <dbReference type="ARBA" id="ARBA00022692"/>
    </source>
</evidence>
<keyword evidence="5 8" id="KW-1133">Transmembrane helix</keyword>
<dbReference type="GO" id="GO:0005351">
    <property type="term" value="F:carbohydrate:proton symporter activity"/>
    <property type="evidence" value="ECO:0007669"/>
    <property type="project" value="TreeGrafter"/>
</dbReference>
<dbReference type="InterPro" id="IPR036259">
    <property type="entry name" value="MFS_trans_sf"/>
</dbReference>
<dbReference type="OrthoDB" id="6612291at2759"/>
<dbReference type="PANTHER" id="PTHR48022">
    <property type="entry name" value="PLASTIDIC GLUCOSE TRANSPORTER 4"/>
    <property type="match status" value="1"/>
</dbReference>
<dbReference type="PROSITE" id="PS50850">
    <property type="entry name" value="MFS"/>
    <property type="match status" value="1"/>
</dbReference>
<feature type="transmembrane region" description="Helical" evidence="8">
    <location>
        <begin position="305"/>
        <end position="326"/>
    </location>
</feature>
<feature type="domain" description="Major facilitator superfamily (MFS) profile" evidence="9">
    <location>
        <begin position="17"/>
        <end position="458"/>
    </location>
</feature>
<evidence type="ECO:0000256" key="6">
    <source>
        <dbReference type="ARBA" id="ARBA00023136"/>
    </source>
</evidence>
<protein>
    <recommendedName>
        <fullName evidence="9">Major facilitator superfamily (MFS) profile domain-containing protein</fullName>
    </recommendedName>
</protein>
<feature type="transmembrane region" description="Helical" evidence="8">
    <location>
        <begin position="184"/>
        <end position="205"/>
    </location>
</feature>
<dbReference type="AlphaFoldDB" id="A0A1R3RWZ7"/>
<accession>A0A1R3RWZ7</accession>
<comment type="subcellular location">
    <subcellularLocation>
        <location evidence="1">Membrane</location>
        <topology evidence="1">Multi-pass membrane protein</topology>
    </subcellularLocation>
</comment>
<keyword evidence="11" id="KW-1185">Reference proteome</keyword>
<dbReference type="EMBL" id="KV907495">
    <property type="protein sequence ID" value="OOF99014.1"/>
    <property type="molecule type" value="Genomic_DNA"/>
</dbReference>
<evidence type="ECO:0000313" key="10">
    <source>
        <dbReference type="EMBL" id="OOF99014.1"/>
    </source>
</evidence>
<dbReference type="SUPFAM" id="SSF103473">
    <property type="entry name" value="MFS general substrate transporter"/>
    <property type="match status" value="1"/>
</dbReference>
<keyword evidence="6 8" id="KW-0472">Membrane</keyword>
<comment type="similarity">
    <text evidence="2 7">Belongs to the major facilitator superfamily. Sugar transporter (TC 2.A.1.1) family.</text>
</comment>
<evidence type="ECO:0000256" key="1">
    <source>
        <dbReference type="ARBA" id="ARBA00004141"/>
    </source>
</evidence>
<evidence type="ECO:0000256" key="8">
    <source>
        <dbReference type="SAM" id="Phobius"/>
    </source>
</evidence>
<feature type="transmembrane region" description="Helical" evidence="8">
    <location>
        <begin position="367"/>
        <end position="389"/>
    </location>
</feature>
<evidence type="ECO:0000256" key="3">
    <source>
        <dbReference type="ARBA" id="ARBA00022448"/>
    </source>
</evidence>
<evidence type="ECO:0000256" key="7">
    <source>
        <dbReference type="RuleBase" id="RU003346"/>
    </source>
</evidence>
<dbReference type="InterPro" id="IPR005828">
    <property type="entry name" value="MFS_sugar_transport-like"/>
</dbReference>